<evidence type="ECO:0000256" key="1">
    <source>
        <dbReference type="SAM" id="MobiDB-lite"/>
    </source>
</evidence>
<organism evidence="2 3">
    <name type="scientific">Datura stramonium</name>
    <name type="common">Jimsonweed</name>
    <name type="synonym">Common thornapple</name>
    <dbReference type="NCBI Taxonomy" id="4076"/>
    <lineage>
        <taxon>Eukaryota</taxon>
        <taxon>Viridiplantae</taxon>
        <taxon>Streptophyta</taxon>
        <taxon>Embryophyta</taxon>
        <taxon>Tracheophyta</taxon>
        <taxon>Spermatophyta</taxon>
        <taxon>Magnoliopsida</taxon>
        <taxon>eudicotyledons</taxon>
        <taxon>Gunneridae</taxon>
        <taxon>Pentapetalae</taxon>
        <taxon>asterids</taxon>
        <taxon>lamiids</taxon>
        <taxon>Solanales</taxon>
        <taxon>Solanaceae</taxon>
        <taxon>Solanoideae</taxon>
        <taxon>Datureae</taxon>
        <taxon>Datura</taxon>
    </lineage>
</organism>
<feature type="region of interest" description="Disordered" evidence="1">
    <location>
        <begin position="1"/>
        <end position="58"/>
    </location>
</feature>
<accession>A0ABS8WRB6</accession>
<protein>
    <submittedName>
        <fullName evidence="2">Uncharacterized protein</fullName>
    </submittedName>
</protein>
<feature type="non-terminal residue" evidence="2">
    <location>
        <position position="1"/>
    </location>
</feature>
<gene>
    <name evidence="2" type="ORF">HAX54_052972</name>
</gene>
<comment type="caution">
    <text evidence="2">The sequence shown here is derived from an EMBL/GenBank/DDBJ whole genome shotgun (WGS) entry which is preliminary data.</text>
</comment>
<name>A0ABS8WRB6_DATST</name>
<proteinExistence type="predicted"/>
<feature type="compositionally biased region" description="Basic and acidic residues" evidence="1">
    <location>
        <begin position="39"/>
        <end position="52"/>
    </location>
</feature>
<evidence type="ECO:0000313" key="3">
    <source>
        <dbReference type="Proteomes" id="UP000823775"/>
    </source>
</evidence>
<evidence type="ECO:0000313" key="2">
    <source>
        <dbReference type="EMBL" id="MCE3214651.1"/>
    </source>
</evidence>
<reference evidence="2 3" key="1">
    <citation type="journal article" date="2021" name="BMC Genomics">
        <title>Datura genome reveals duplications of psychoactive alkaloid biosynthetic genes and high mutation rate following tissue culture.</title>
        <authorList>
            <person name="Rajewski A."/>
            <person name="Carter-House D."/>
            <person name="Stajich J."/>
            <person name="Litt A."/>
        </authorList>
    </citation>
    <scope>NUCLEOTIDE SEQUENCE [LARGE SCALE GENOMIC DNA]</scope>
    <source>
        <strain evidence="2">AR-01</strain>
    </source>
</reference>
<sequence length="58" mass="6438">EEEKGNEALTPSENQISQPLLSLDDFPVLSARRFKSPKSHNERGLKHIDPPDKGGIIT</sequence>
<dbReference type="Proteomes" id="UP000823775">
    <property type="component" value="Unassembled WGS sequence"/>
</dbReference>
<feature type="compositionally biased region" description="Polar residues" evidence="1">
    <location>
        <begin position="9"/>
        <end position="20"/>
    </location>
</feature>
<dbReference type="EMBL" id="JACEIK010009744">
    <property type="protein sequence ID" value="MCE3214651.1"/>
    <property type="molecule type" value="Genomic_DNA"/>
</dbReference>
<keyword evidence="3" id="KW-1185">Reference proteome</keyword>